<keyword evidence="1" id="KW-0472">Membrane</keyword>
<dbReference type="Proteomes" id="UP001597024">
    <property type="component" value="Unassembled WGS sequence"/>
</dbReference>
<accession>A0ABW3E6P9</accession>
<name>A0ABW3E6P9_9ACTN</name>
<comment type="caution">
    <text evidence="2">The sequence shown here is derived from an EMBL/GenBank/DDBJ whole genome shotgun (WGS) entry which is preliminary data.</text>
</comment>
<keyword evidence="1" id="KW-1133">Transmembrane helix</keyword>
<feature type="transmembrane region" description="Helical" evidence="1">
    <location>
        <begin position="6"/>
        <end position="23"/>
    </location>
</feature>
<protein>
    <submittedName>
        <fullName evidence="2">STAS domain-containing protein</fullName>
    </submittedName>
</protein>
<feature type="transmembrane region" description="Helical" evidence="1">
    <location>
        <begin position="43"/>
        <end position="70"/>
    </location>
</feature>
<keyword evidence="3" id="KW-1185">Reference proteome</keyword>
<dbReference type="EMBL" id="JBHTHX010003500">
    <property type="protein sequence ID" value="MFD0891805.1"/>
    <property type="molecule type" value="Genomic_DNA"/>
</dbReference>
<dbReference type="InterPro" id="IPR001902">
    <property type="entry name" value="SLC26A/SulP_fam"/>
</dbReference>
<proteinExistence type="predicted"/>
<dbReference type="PANTHER" id="PTHR11814">
    <property type="entry name" value="SULFATE TRANSPORTER"/>
    <property type="match status" value="1"/>
</dbReference>
<evidence type="ECO:0000313" key="2">
    <source>
        <dbReference type="EMBL" id="MFD0891805.1"/>
    </source>
</evidence>
<reference evidence="3" key="1">
    <citation type="journal article" date="2019" name="Int. J. Syst. Evol. Microbiol.">
        <title>The Global Catalogue of Microorganisms (GCM) 10K type strain sequencing project: providing services to taxonomists for standard genome sequencing and annotation.</title>
        <authorList>
            <consortium name="The Broad Institute Genomics Platform"/>
            <consortium name="The Broad Institute Genome Sequencing Center for Infectious Disease"/>
            <person name="Wu L."/>
            <person name="Ma J."/>
        </authorList>
    </citation>
    <scope>NUCLEOTIDE SEQUENCE [LARGE SCALE GENOMIC DNA]</scope>
    <source>
        <strain evidence="3">CCUG 62974</strain>
    </source>
</reference>
<keyword evidence="1" id="KW-0812">Transmembrane</keyword>
<sequence length="163" mass="17402">LLPAALEVIPLAALAGVLVHTGWKLIPTTQLLSLWRRHRGEAVVLVSTAVAVVSLNLFEGVLIGLLMAVVKTAWETSHIHLEVDDDVADGPIKVTISGNATFLRLPKILDTLEALPRDRHIELDLSGLRHLDHACRTALTSWAAGHNQEGAPAVSMAPALTGT</sequence>
<gene>
    <name evidence="2" type="ORF">ACFQ08_45250</name>
</gene>
<organism evidence="2 3">
    <name type="scientific">Streptosporangium algeriense</name>
    <dbReference type="NCBI Taxonomy" id="1682748"/>
    <lineage>
        <taxon>Bacteria</taxon>
        <taxon>Bacillati</taxon>
        <taxon>Actinomycetota</taxon>
        <taxon>Actinomycetes</taxon>
        <taxon>Streptosporangiales</taxon>
        <taxon>Streptosporangiaceae</taxon>
        <taxon>Streptosporangium</taxon>
    </lineage>
</organism>
<evidence type="ECO:0000256" key="1">
    <source>
        <dbReference type="SAM" id="Phobius"/>
    </source>
</evidence>
<feature type="non-terminal residue" evidence="2">
    <location>
        <position position="1"/>
    </location>
</feature>
<evidence type="ECO:0000313" key="3">
    <source>
        <dbReference type="Proteomes" id="UP001597024"/>
    </source>
</evidence>